<dbReference type="InterPro" id="IPR006037">
    <property type="entry name" value="RCK_C"/>
</dbReference>
<evidence type="ECO:0000313" key="10">
    <source>
        <dbReference type="Proteomes" id="UP000595074"/>
    </source>
</evidence>
<dbReference type="SUPFAM" id="SSF51735">
    <property type="entry name" value="NAD(P)-binding Rossmann-fold domains"/>
    <property type="match status" value="2"/>
</dbReference>
<gene>
    <name evidence="9" type="ORF">IMZ28_09540</name>
</gene>
<evidence type="ECO:0000259" key="7">
    <source>
        <dbReference type="PROSITE" id="PS51201"/>
    </source>
</evidence>
<dbReference type="InterPro" id="IPR006036">
    <property type="entry name" value="K_uptake_TrkA"/>
</dbReference>
<evidence type="ECO:0000256" key="5">
    <source>
        <dbReference type="ARBA" id="ARBA00023027"/>
    </source>
</evidence>
<dbReference type="PANTHER" id="PTHR43833:SF5">
    <property type="entry name" value="TRK SYSTEM POTASSIUM UPTAKE PROTEIN TRKA"/>
    <property type="match status" value="1"/>
</dbReference>
<dbReference type="RefSeq" id="WP_197548375.1">
    <property type="nucleotide sequence ID" value="NZ_CP063164.1"/>
</dbReference>
<evidence type="ECO:0000256" key="6">
    <source>
        <dbReference type="ARBA" id="ARBA00023065"/>
    </source>
</evidence>
<keyword evidence="10" id="KW-1185">Reference proteome</keyword>
<name>A0A7M1S2L5_9BACT</name>
<protein>
    <recommendedName>
        <fullName evidence="1">Trk system potassium uptake protein TrkA</fullName>
    </recommendedName>
</protein>
<dbReference type="Gene3D" id="3.40.50.720">
    <property type="entry name" value="NAD(P)-binding Rossmann-like Domain"/>
    <property type="match status" value="2"/>
</dbReference>
<dbReference type="GO" id="GO:0005886">
    <property type="term" value="C:plasma membrane"/>
    <property type="evidence" value="ECO:0007669"/>
    <property type="project" value="InterPro"/>
</dbReference>
<reference evidence="9 10" key="1">
    <citation type="submission" date="2020-10" db="EMBL/GenBank/DDBJ databases">
        <title>The genome of sulfurovum sp.</title>
        <authorList>
            <person name="Xie S."/>
            <person name="Shao Z."/>
            <person name="Jiang L."/>
        </authorList>
    </citation>
    <scope>NUCLEOTIDE SEQUENCE [LARGE SCALE GENOMIC DNA]</scope>
    <source>
        <strain evidence="9 10">ST-419</strain>
    </source>
</reference>
<dbReference type="SUPFAM" id="SSF116726">
    <property type="entry name" value="TrkA C-terminal domain-like"/>
    <property type="match status" value="2"/>
</dbReference>
<keyword evidence="4" id="KW-0630">Potassium</keyword>
<dbReference type="GO" id="GO:0015079">
    <property type="term" value="F:potassium ion transmembrane transporter activity"/>
    <property type="evidence" value="ECO:0007669"/>
    <property type="project" value="InterPro"/>
</dbReference>
<dbReference type="Proteomes" id="UP000595074">
    <property type="component" value="Chromosome"/>
</dbReference>
<evidence type="ECO:0000313" key="9">
    <source>
        <dbReference type="EMBL" id="QOR61667.1"/>
    </source>
</evidence>
<evidence type="ECO:0000259" key="8">
    <source>
        <dbReference type="PROSITE" id="PS51202"/>
    </source>
</evidence>
<feature type="domain" description="RCK C-terminal" evidence="8">
    <location>
        <begin position="361"/>
        <end position="440"/>
    </location>
</feature>
<dbReference type="InterPro" id="IPR003148">
    <property type="entry name" value="RCK_N"/>
</dbReference>
<feature type="domain" description="RCK N-terminal" evidence="7">
    <location>
        <begin position="223"/>
        <end position="342"/>
    </location>
</feature>
<evidence type="ECO:0000256" key="2">
    <source>
        <dbReference type="ARBA" id="ARBA00022448"/>
    </source>
</evidence>
<feature type="domain" description="RCK C-terminal" evidence="8">
    <location>
        <begin position="138"/>
        <end position="217"/>
    </location>
</feature>
<feature type="domain" description="RCK N-terminal" evidence="7">
    <location>
        <begin position="1"/>
        <end position="118"/>
    </location>
</feature>
<dbReference type="Gene3D" id="3.30.70.1450">
    <property type="entry name" value="Regulator of K+ conductance, C-terminal domain"/>
    <property type="match status" value="1"/>
</dbReference>
<keyword evidence="3" id="KW-0633">Potassium transport</keyword>
<dbReference type="PANTHER" id="PTHR43833">
    <property type="entry name" value="POTASSIUM CHANNEL PROTEIN 2-RELATED-RELATED"/>
    <property type="match status" value="1"/>
</dbReference>
<organism evidence="9 10">
    <name type="scientific">Sulfurovum indicum</name>
    <dbReference type="NCBI Taxonomy" id="2779528"/>
    <lineage>
        <taxon>Bacteria</taxon>
        <taxon>Pseudomonadati</taxon>
        <taxon>Campylobacterota</taxon>
        <taxon>Epsilonproteobacteria</taxon>
        <taxon>Campylobacterales</taxon>
        <taxon>Sulfurovaceae</taxon>
        <taxon>Sulfurovum</taxon>
    </lineage>
</organism>
<evidence type="ECO:0000256" key="3">
    <source>
        <dbReference type="ARBA" id="ARBA00022538"/>
    </source>
</evidence>
<dbReference type="PRINTS" id="PR00335">
    <property type="entry name" value="KUPTAKETRKA"/>
</dbReference>
<evidence type="ECO:0000256" key="4">
    <source>
        <dbReference type="ARBA" id="ARBA00022958"/>
    </source>
</evidence>
<dbReference type="EMBL" id="CP063164">
    <property type="protein sequence ID" value="QOR61667.1"/>
    <property type="molecule type" value="Genomic_DNA"/>
</dbReference>
<keyword evidence="6" id="KW-0406">Ion transport</keyword>
<dbReference type="InterPro" id="IPR036721">
    <property type="entry name" value="RCK_C_sf"/>
</dbReference>
<dbReference type="PROSITE" id="PS51202">
    <property type="entry name" value="RCK_C"/>
    <property type="match status" value="2"/>
</dbReference>
<sequence>MDIMIAGAGTVGYSLAQTLSYKHSVIVIDKDIKKLDKLEEHIDLLTLQGDIENPQIYQNLNLECVDLFIAVTNSDEANLLATLIVEDVVEVKKKIIRLKNDGFLKSHVLEKLSIDYAVFPDITTANKVKALFAFPKANNVKMFHQTKHKLVSIRVQLDAQLLYNVRDFNQENVFIVGIERGKTFFVPETEEPIYKDDLVYLFGDIETIKAISNKLDDKMPSSIRKIAIFGANTLAQKIAKALIDKNLEIKMIEKDINRCKRASEVLHGKVTIINSAYEEQRLFEEEGLKNADMIIAAGHNDEKNIVKCMEAKEYGIQKVVAVNNDKAYYHLMHKMGIVVVRGSKAGAHYAILEKISSNYIVTQRHFCGGRGVLFMRKIYPDSELIGKLIKVAELGNAIVLLLREEKIYHLSTTEQLLKDDIIVAFGELEFKEKIEQWIYTL</sequence>
<dbReference type="PROSITE" id="PS51201">
    <property type="entry name" value="RCK_N"/>
    <property type="match status" value="2"/>
</dbReference>
<proteinExistence type="predicted"/>
<dbReference type="KEGG" id="sinu:IMZ28_09540"/>
<evidence type="ECO:0000256" key="1">
    <source>
        <dbReference type="ARBA" id="ARBA00017378"/>
    </source>
</evidence>
<dbReference type="Pfam" id="PF02254">
    <property type="entry name" value="TrkA_N"/>
    <property type="match status" value="2"/>
</dbReference>
<dbReference type="AlphaFoldDB" id="A0A7M1S2L5"/>
<dbReference type="InterPro" id="IPR036291">
    <property type="entry name" value="NAD(P)-bd_dom_sf"/>
</dbReference>
<keyword evidence="2" id="KW-0813">Transport</keyword>
<dbReference type="InterPro" id="IPR050721">
    <property type="entry name" value="Trk_Ktr_HKT_K-transport"/>
</dbReference>
<accession>A0A7M1S2L5</accession>
<keyword evidence="5" id="KW-0520">NAD</keyword>